<dbReference type="KEGG" id="adin:H7849_18920"/>
<dbReference type="InterPro" id="IPR014710">
    <property type="entry name" value="RmlC-like_jellyroll"/>
</dbReference>
<dbReference type="InterPro" id="IPR053146">
    <property type="entry name" value="QDO-like"/>
</dbReference>
<evidence type="ECO:0000313" key="3">
    <source>
        <dbReference type="Proteomes" id="UP000515312"/>
    </source>
</evidence>
<dbReference type="InterPro" id="IPR011051">
    <property type="entry name" value="RmlC_Cupin_sf"/>
</dbReference>
<keyword evidence="3" id="KW-1185">Reference proteome</keyword>
<dbReference type="PANTHER" id="PTHR36440">
    <property type="entry name" value="PUTATIVE (AFU_ORTHOLOGUE AFUA_8G07350)-RELATED"/>
    <property type="match status" value="1"/>
</dbReference>
<evidence type="ECO:0000259" key="1">
    <source>
        <dbReference type="Pfam" id="PF07883"/>
    </source>
</evidence>
<sequence>MSNFPTPLEEVIHHNVIKNNKTGGPALAIGPMQLLWRALGENTGYTFSIYETTVVPGMGIPLHKHPFAEFFYVLEGTLAIGSWNSEGAAEWNVYESGESLVVQPNAPHTFFNKSEHPCRMLSVSTYHHERMMKDAVQPDGRTDFLPAQLSQADFVKLTKSMEKNQTFLVADHA</sequence>
<dbReference type="Pfam" id="PF07883">
    <property type="entry name" value="Cupin_2"/>
    <property type="match status" value="1"/>
</dbReference>
<dbReference type="RefSeq" id="WP_186741562.1">
    <property type="nucleotide sequence ID" value="NZ_CP060394.1"/>
</dbReference>
<dbReference type="EMBL" id="CP060394">
    <property type="protein sequence ID" value="QNI31152.1"/>
    <property type="molecule type" value="Genomic_DNA"/>
</dbReference>
<dbReference type="InterPro" id="IPR013096">
    <property type="entry name" value="Cupin_2"/>
</dbReference>
<organism evidence="2 3">
    <name type="scientific">Alloacidobacterium dinghuense</name>
    <dbReference type="NCBI Taxonomy" id="2763107"/>
    <lineage>
        <taxon>Bacteria</taxon>
        <taxon>Pseudomonadati</taxon>
        <taxon>Acidobacteriota</taxon>
        <taxon>Terriglobia</taxon>
        <taxon>Terriglobales</taxon>
        <taxon>Acidobacteriaceae</taxon>
        <taxon>Alloacidobacterium</taxon>
    </lineage>
</organism>
<feature type="domain" description="Cupin type-2" evidence="1">
    <location>
        <begin position="52"/>
        <end position="123"/>
    </location>
</feature>
<dbReference type="Proteomes" id="UP000515312">
    <property type="component" value="Chromosome"/>
</dbReference>
<evidence type="ECO:0000313" key="2">
    <source>
        <dbReference type="EMBL" id="QNI31152.1"/>
    </source>
</evidence>
<dbReference type="SUPFAM" id="SSF51182">
    <property type="entry name" value="RmlC-like cupins"/>
    <property type="match status" value="1"/>
</dbReference>
<dbReference type="Gene3D" id="2.60.120.10">
    <property type="entry name" value="Jelly Rolls"/>
    <property type="match status" value="1"/>
</dbReference>
<accession>A0A7G8BF32</accession>
<dbReference type="PANTHER" id="PTHR36440:SF1">
    <property type="entry name" value="PUTATIVE (AFU_ORTHOLOGUE AFUA_8G07350)-RELATED"/>
    <property type="match status" value="1"/>
</dbReference>
<reference evidence="2 3" key="1">
    <citation type="submission" date="2020-08" db="EMBL/GenBank/DDBJ databases">
        <title>Edaphobacter telluris sp. nov. and Acidobacterium dinghuensis sp. nov., two acidobacteria isolated from forest soil.</title>
        <authorList>
            <person name="Fu J."/>
            <person name="Qiu L."/>
        </authorList>
    </citation>
    <scope>NUCLEOTIDE SEQUENCE [LARGE SCALE GENOMIC DNA]</scope>
    <source>
        <strain evidence="2">4Y35</strain>
    </source>
</reference>
<name>A0A7G8BF32_9BACT</name>
<gene>
    <name evidence="2" type="ORF">H7849_18920</name>
</gene>
<protein>
    <submittedName>
        <fullName evidence="2">Cupin domain-containing protein</fullName>
    </submittedName>
</protein>
<dbReference type="AlphaFoldDB" id="A0A7G8BF32"/>
<proteinExistence type="predicted"/>